<protein>
    <submittedName>
        <fullName evidence="3">Uncharacterized protein</fullName>
    </submittedName>
</protein>
<feature type="compositionally biased region" description="Low complexity" evidence="1">
    <location>
        <begin position="722"/>
        <end position="736"/>
    </location>
</feature>
<keyword evidence="2" id="KW-0732">Signal</keyword>
<dbReference type="Proteomes" id="UP000569092">
    <property type="component" value="Unassembled WGS sequence"/>
</dbReference>
<dbReference type="EMBL" id="JACHDZ010000003">
    <property type="protein sequence ID" value="MBB5344464.1"/>
    <property type="molecule type" value="Genomic_DNA"/>
</dbReference>
<evidence type="ECO:0000313" key="4">
    <source>
        <dbReference type="Proteomes" id="UP000569092"/>
    </source>
</evidence>
<evidence type="ECO:0000256" key="2">
    <source>
        <dbReference type="SAM" id="SignalP"/>
    </source>
</evidence>
<dbReference type="AlphaFoldDB" id="A0A7W8N3R5"/>
<gene>
    <name evidence="3" type="ORF">HDF10_002443</name>
</gene>
<feature type="region of interest" description="Disordered" evidence="1">
    <location>
        <begin position="722"/>
        <end position="752"/>
    </location>
</feature>
<organism evidence="3 4">
    <name type="scientific">Tunturiibacter lichenicola</name>
    <dbReference type="NCBI Taxonomy" id="2051959"/>
    <lineage>
        <taxon>Bacteria</taxon>
        <taxon>Pseudomonadati</taxon>
        <taxon>Acidobacteriota</taxon>
        <taxon>Terriglobia</taxon>
        <taxon>Terriglobales</taxon>
        <taxon>Acidobacteriaceae</taxon>
        <taxon>Tunturiibacter</taxon>
    </lineage>
</organism>
<sequence>MRVTCIFERALCLCLLISSPFLSYAQATMDNADVIRQKQLGDTDAQIIATIKRHHTAFVFDDVSRQALVSAGISMAVQLSMYGSSNNPPKSTTTTLQNRNLISPPLLSPNSNKTTSIQAGDSPASNAVAGAANSHGSGPTPSDLQVLSTIIQPLGCGAVPSPSNNFITTNPVTPAPTIMGPEAPKGTWVMLNANSSGAEIYTKSTVYVGYINRLRYGASLGGVVTMLAVPPLPSQLFPSSPVATQNSPNTNQKAPKPAPATAATAGQLIQSHFNDFNNCLFNKIQPEVSAFEGKLASEEIMLNGATTRIKSTLDSLQPIANSANEARAAADLSIFPRQDIPQFPIAEVTQLRGLLQQFASLYTQFSPWASSDSTDTTNSAVFQAANSLAGTLTATLDKYLDQGTIGATEAAKGNGTTTGIPNPMIGAETKVGGVPSKTALGTGTNAGTVSDPAKSADAATVANKGANSSLGGGTLNPPIIPVGSKEVTNYEANRTFVQEWQIQFEKVAGANDSYFITYYAPPCGGYFGQGTSTQMQLTVIDNWDLTQKLTPITLDKIICEPAITITNGLGLSFISDRTPAFVPGVEKNSQGIPILDSTGNPVIVQTLGYSTNALVRPGYALQVDASLWSPKQMTFEMHWSVGAMLTAATGGATTDIITGPAFSFKRRAFFVSPVYDLGLRTEYQKGFVIGMPQGNLTSPPTQQVWKSGFGFTITFPFNQSTNTTTSTTNSGNASQTPTGTQQPKGSDKAKTK</sequence>
<evidence type="ECO:0000256" key="1">
    <source>
        <dbReference type="SAM" id="MobiDB-lite"/>
    </source>
</evidence>
<feature type="signal peptide" evidence="2">
    <location>
        <begin position="1"/>
        <end position="25"/>
    </location>
</feature>
<reference evidence="3 4" key="1">
    <citation type="submission" date="2020-08" db="EMBL/GenBank/DDBJ databases">
        <title>Genomic Encyclopedia of Type Strains, Phase IV (KMG-V): Genome sequencing to study the core and pangenomes of soil and plant-associated prokaryotes.</title>
        <authorList>
            <person name="Whitman W."/>
        </authorList>
    </citation>
    <scope>NUCLEOTIDE SEQUENCE [LARGE SCALE GENOMIC DNA]</scope>
    <source>
        <strain evidence="3 4">M8US30</strain>
    </source>
</reference>
<comment type="caution">
    <text evidence="3">The sequence shown here is derived from an EMBL/GenBank/DDBJ whole genome shotgun (WGS) entry which is preliminary data.</text>
</comment>
<feature type="compositionally biased region" description="Polar residues" evidence="1">
    <location>
        <begin position="108"/>
        <end position="125"/>
    </location>
</feature>
<feature type="region of interest" description="Disordered" evidence="1">
    <location>
        <begin position="101"/>
        <end position="142"/>
    </location>
</feature>
<evidence type="ECO:0000313" key="3">
    <source>
        <dbReference type="EMBL" id="MBB5344464.1"/>
    </source>
</evidence>
<feature type="chain" id="PRO_5030596431" evidence="2">
    <location>
        <begin position="26"/>
        <end position="752"/>
    </location>
</feature>
<feature type="region of interest" description="Disordered" evidence="1">
    <location>
        <begin position="239"/>
        <end position="262"/>
    </location>
</feature>
<feature type="compositionally biased region" description="Low complexity" evidence="1">
    <location>
        <begin position="253"/>
        <end position="262"/>
    </location>
</feature>
<accession>A0A7W8N3R5</accession>
<feature type="compositionally biased region" description="Polar residues" evidence="1">
    <location>
        <begin position="242"/>
        <end position="252"/>
    </location>
</feature>
<name>A0A7W8N3R5_9BACT</name>
<proteinExistence type="predicted"/>